<accession>A0A6N8EXV5</accession>
<protein>
    <submittedName>
        <fullName evidence="1">Uncharacterized protein</fullName>
    </submittedName>
</protein>
<proteinExistence type="predicted"/>
<dbReference type="AlphaFoldDB" id="A0A6N8EXV5"/>
<dbReference type="EMBL" id="WNZZ01000007">
    <property type="protein sequence ID" value="MUG23221.1"/>
    <property type="molecule type" value="Genomic_DNA"/>
</dbReference>
<evidence type="ECO:0000313" key="2">
    <source>
        <dbReference type="Proteomes" id="UP000442469"/>
    </source>
</evidence>
<evidence type="ECO:0000313" key="1">
    <source>
        <dbReference type="EMBL" id="MUG23221.1"/>
    </source>
</evidence>
<dbReference type="RefSeq" id="WP_155620020.1">
    <property type="nucleotide sequence ID" value="NZ_BGML01000002.1"/>
</dbReference>
<dbReference type="Proteomes" id="UP000442469">
    <property type="component" value="Unassembled WGS sequence"/>
</dbReference>
<gene>
    <name evidence="1" type="ORF">GNQ08_12475</name>
</gene>
<reference evidence="1 2" key="1">
    <citation type="submission" date="2019-11" db="EMBL/GenBank/DDBJ databases">
        <title>Draft genome sequences of five Paenibacillus species of dairy origin.</title>
        <authorList>
            <person name="Olajide A.M."/>
            <person name="Chen S."/>
            <person name="Lapointe G."/>
        </authorList>
    </citation>
    <scope>NUCLEOTIDE SEQUENCE [LARGE SCALE GENOMIC DNA]</scope>
    <source>
        <strain evidence="1 2">3CT49</strain>
    </source>
</reference>
<name>A0A6N8EXV5_PAEMA</name>
<organism evidence="1 2">
    <name type="scientific">Paenibacillus macerans</name>
    <name type="common">Bacillus macerans</name>
    <dbReference type="NCBI Taxonomy" id="44252"/>
    <lineage>
        <taxon>Bacteria</taxon>
        <taxon>Bacillati</taxon>
        <taxon>Bacillota</taxon>
        <taxon>Bacilli</taxon>
        <taxon>Bacillales</taxon>
        <taxon>Paenibacillaceae</taxon>
        <taxon>Paenibacillus</taxon>
    </lineage>
</organism>
<comment type="caution">
    <text evidence="1">The sequence shown here is derived from an EMBL/GenBank/DDBJ whole genome shotgun (WGS) entry which is preliminary data.</text>
</comment>
<dbReference type="GeneID" id="77012425"/>
<sequence length="53" mass="5480">MLATICGDLHFRQTTVFWFALLAGYPAPADAAADARLGVLPAALACPPAVRPA</sequence>